<protein>
    <submittedName>
        <fullName evidence="1">Uncharacterized protein</fullName>
    </submittedName>
</protein>
<reference evidence="1 2" key="1">
    <citation type="submission" date="2015-09" db="EMBL/GenBank/DDBJ databases">
        <title>Draft genome of a European isolate of the apple canker pathogen Neonectria ditissima.</title>
        <authorList>
            <person name="Gomez-Cortecero A."/>
            <person name="Harrison R.J."/>
            <person name="Armitage A.D."/>
        </authorList>
    </citation>
    <scope>NUCLEOTIDE SEQUENCE [LARGE SCALE GENOMIC DNA]</scope>
    <source>
        <strain evidence="1 2">R09/05</strain>
    </source>
</reference>
<evidence type="ECO:0000313" key="2">
    <source>
        <dbReference type="Proteomes" id="UP000050424"/>
    </source>
</evidence>
<dbReference type="InterPro" id="IPR038882">
    <property type="entry name" value="Rcf3"/>
</dbReference>
<keyword evidence="2" id="KW-1185">Reference proteome</keyword>
<organism evidence="1 2">
    <name type="scientific">Neonectria ditissima</name>
    <dbReference type="NCBI Taxonomy" id="78410"/>
    <lineage>
        <taxon>Eukaryota</taxon>
        <taxon>Fungi</taxon>
        <taxon>Dikarya</taxon>
        <taxon>Ascomycota</taxon>
        <taxon>Pezizomycotina</taxon>
        <taxon>Sordariomycetes</taxon>
        <taxon>Hypocreomycetidae</taxon>
        <taxon>Hypocreales</taxon>
        <taxon>Nectriaceae</taxon>
        <taxon>Neonectria</taxon>
    </lineage>
</organism>
<dbReference type="Proteomes" id="UP000050424">
    <property type="component" value="Unassembled WGS sequence"/>
</dbReference>
<dbReference type="EMBL" id="LKCW01000067">
    <property type="protein sequence ID" value="KPM41319.1"/>
    <property type="molecule type" value="Genomic_DNA"/>
</dbReference>
<dbReference type="PANTHER" id="PTHR39153">
    <property type="entry name" value="AGR244WP"/>
    <property type="match status" value="1"/>
</dbReference>
<proteinExistence type="predicted"/>
<name>A0A0P7BJE8_9HYPO</name>
<comment type="caution">
    <text evidence="1">The sequence shown here is derived from an EMBL/GenBank/DDBJ whole genome shotgun (WGS) entry which is preliminary data.</text>
</comment>
<dbReference type="AlphaFoldDB" id="A0A0P7BJE8"/>
<sequence length="129" mass="14305">MRATAMKSEEATDAAWEATKGALAGAGKWGAGVAVLGIAGYFYSPLYRGTTIQFKVYGSCPDASLVNAHATSRYLQMSGMVLGSMIEADGRLRQYEHEMRTRRRWMREKAKWEQYEAELAREDAKGGKS</sequence>
<dbReference type="OrthoDB" id="3979469at2759"/>
<accession>A0A0P7BJE8</accession>
<evidence type="ECO:0000313" key="1">
    <source>
        <dbReference type="EMBL" id="KPM41319.1"/>
    </source>
</evidence>
<gene>
    <name evidence="1" type="ORF">AK830_g5235</name>
</gene>
<dbReference type="PANTHER" id="PTHR39153:SF1">
    <property type="entry name" value="AGR244WP"/>
    <property type="match status" value="1"/>
</dbReference>